<keyword evidence="2" id="KW-1185">Reference proteome</keyword>
<reference evidence="1 2" key="1">
    <citation type="journal article" date="2018" name="Sci. Rep.">
        <title>A novel species of the marine cyanobacterium Acaryochloris with a unique pigment content and lifestyle.</title>
        <authorList>
            <person name="Partensky F."/>
            <person name="Six C."/>
            <person name="Ratin M."/>
            <person name="Garczarek L."/>
            <person name="Vaulot D."/>
            <person name="Probert I."/>
            <person name="Calteau A."/>
            <person name="Gourvil P."/>
            <person name="Marie D."/>
            <person name="Grebert T."/>
            <person name="Bouchier C."/>
            <person name="Le Panse S."/>
            <person name="Gachenot M."/>
            <person name="Rodriguez F."/>
            <person name="Garrido J.L."/>
        </authorList>
    </citation>
    <scope>NUCLEOTIDE SEQUENCE [LARGE SCALE GENOMIC DNA]</scope>
    <source>
        <strain evidence="1 2">RCC1774</strain>
    </source>
</reference>
<gene>
    <name evidence="1" type="ORF">C1752_00545</name>
</gene>
<evidence type="ECO:0000313" key="1">
    <source>
        <dbReference type="EMBL" id="PZD75542.1"/>
    </source>
</evidence>
<sequence length="43" mass="4953">MFKWKVDCSKILATGGKTCQDEFTRYAEVNSTFPLPLKKFILP</sequence>
<comment type="caution">
    <text evidence="1">The sequence shown here is derived from an EMBL/GenBank/DDBJ whole genome shotgun (WGS) entry which is preliminary data.</text>
</comment>
<dbReference type="Proteomes" id="UP000248857">
    <property type="component" value="Unassembled WGS sequence"/>
</dbReference>
<evidence type="ECO:0000313" key="2">
    <source>
        <dbReference type="Proteomes" id="UP000248857"/>
    </source>
</evidence>
<protein>
    <submittedName>
        <fullName evidence="1">Uncharacterized protein</fullName>
    </submittedName>
</protein>
<name>A0A2W1K0A1_9CYAN</name>
<dbReference type="AlphaFoldDB" id="A0A2W1K0A1"/>
<organism evidence="1 2">
    <name type="scientific">Acaryochloris thomasi RCC1774</name>
    <dbReference type="NCBI Taxonomy" id="1764569"/>
    <lineage>
        <taxon>Bacteria</taxon>
        <taxon>Bacillati</taxon>
        <taxon>Cyanobacteriota</taxon>
        <taxon>Cyanophyceae</taxon>
        <taxon>Acaryochloridales</taxon>
        <taxon>Acaryochloridaceae</taxon>
        <taxon>Acaryochloris</taxon>
        <taxon>Acaryochloris thomasi</taxon>
    </lineage>
</organism>
<dbReference type="EMBL" id="PQWO01000001">
    <property type="protein sequence ID" value="PZD75542.1"/>
    <property type="molecule type" value="Genomic_DNA"/>
</dbReference>
<proteinExistence type="predicted"/>
<accession>A0A2W1K0A1</accession>